<dbReference type="InterPro" id="IPR052913">
    <property type="entry name" value="Glycopeptide_resist_protein"/>
</dbReference>
<name>A0A927GUI5_9BACL</name>
<dbReference type="PANTHER" id="PTHR35788:SF1">
    <property type="entry name" value="EXPORTED PROTEIN"/>
    <property type="match status" value="1"/>
</dbReference>
<dbReference type="Proteomes" id="UP000621560">
    <property type="component" value="Unassembled WGS sequence"/>
</dbReference>
<organism evidence="2 3">
    <name type="scientific">Paenibacillus sabuli</name>
    <dbReference type="NCBI Taxonomy" id="2772509"/>
    <lineage>
        <taxon>Bacteria</taxon>
        <taxon>Bacillati</taxon>
        <taxon>Bacillota</taxon>
        <taxon>Bacilli</taxon>
        <taxon>Bacillales</taxon>
        <taxon>Paenibacillaceae</taxon>
        <taxon>Paenibacillus</taxon>
    </lineage>
</organism>
<dbReference type="AlphaFoldDB" id="A0A927GUI5"/>
<comment type="caution">
    <text evidence="2">The sequence shown here is derived from an EMBL/GenBank/DDBJ whole genome shotgun (WGS) entry which is preliminary data.</text>
</comment>
<dbReference type="InterPro" id="IPR007391">
    <property type="entry name" value="Vancomycin_resist_VanW"/>
</dbReference>
<feature type="chain" id="PRO_5037310632" evidence="1">
    <location>
        <begin position="22"/>
        <end position="311"/>
    </location>
</feature>
<protein>
    <submittedName>
        <fullName evidence="2">VanW family protein</fullName>
    </submittedName>
</protein>
<dbReference type="RefSeq" id="WP_190920846.1">
    <property type="nucleotide sequence ID" value="NZ_JACXIZ010000044.1"/>
</dbReference>
<sequence>MRWIWYPGLLLVLLFAPQAAAATGWTITHEQTIVAEVQAADYTLAGTSLIDLGALETLMDRIDEHVARAPVNARIGSSGAIEAERTGVRLDRRAFTAAFAAHVLSGGPGRLQAPLMRVHARVDRELLAQIKEQAIGRYATYFNAANRNRSHNIALAAQAINNTVVFPGEQFSFNAVVGERTLQKGYLRAPVIVRGELAEDVGGGICQVSSTLYNAADRAGMEIVNRYSHSRRVPYVRPGRDATVSWGGPDFVFRNAYNQPVLIRAAAYGGSMYVSLYSSELIEFHPREVPGVSGEAQPEALAMVAGAYVSF</sequence>
<evidence type="ECO:0000256" key="1">
    <source>
        <dbReference type="SAM" id="SignalP"/>
    </source>
</evidence>
<accession>A0A927GUI5</accession>
<dbReference type="PANTHER" id="PTHR35788">
    <property type="entry name" value="EXPORTED PROTEIN-RELATED"/>
    <property type="match status" value="1"/>
</dbReference>
<keyword evidence="3" id="KW-1185">Reference proteome</keyword>
<keyword evidence="1" id="KW-0732">Signal</keyword>
<reference evidence="2" key="1">
    <citation type="submission" date="2020-09" db="EMBL/GenBank/DDBJ databases">
        <title>A novel bacterium of genus Paenibacillus, isolated from South China Sea.</title>
        <authorList>
            <person name="Huang H."/>
            <person name="Mo K."/>
            <person name="Hu Y."/>
        </authorList>
    </citation>
    <scope>NUCLEOTIDE SEQUENCE</scope>
    <source>
        <strain evidence="2">IB182496</strain>
    </source>
</reference>
<gene>
    <name evidence="2" type="ORF">IDH44_21325</name>
</gene>
<feature type="signal peptide" evidence="1">
    <location>
        <begin position="1"/>
        <end position="21"/>
    </location>
</feature>
<dbReference type="EMBL" id="JACXIZ010000044">
    <property type="protein sequence ID" value="MBD2847742.1"/>
    <property type="molecule type" value="Genomic_DNA"/>
</dbReference>
<evidence type="ECO:0000313" key="2">
    <source>
        <dbReference type="EMBL" id="MBD2847742.1"/>
    </source>
</evidence>
<dbReference type="Pfam" id="PF04294">
    <property type="entry name" value="VanW"/>
    <property type="match status" value="1"/>
</dbReference>
<evidence type="ECO:0000313" key="3">
    <source>
        <dbReference type="Proteomes" id="UP000621560"/>
    </source>
</evidence>
<proteinExistence type="predicted"/>